<keyword evidence="2" id="KW-1185">Reference proteome</keyword>
<reference evidence="1" key="1">
    <citation type="submission" date="2022-12" db="EMBL/GenBank/DDBJ databases">
        <title>Genome Sequence of Lasiodiplodia mahajangana.</title>
        <authorList>
            <person name="Buettner E."/>
        </authorList>
    </citation>
    <scope>NUCLEOTIDE SEQUENCE</scope>
    <source>
        <strain evidence="1">VT137</strain>
    </source>
</reference>
<comment type="caution">
    <text evidence="1">The sequence shown here is derived from an EMBL/GenBank/DDBJ whole genome shotgun (WGS) entry which is preliminary data.</text>
</comment>
<name>A0ACC2JIJ8_9PEZI</name>
<evidence type="ECO:0000313" key="2">
    <source>
        <dbReference type="Proteomes" id="UP001153332"/>
    </source>
</evidence>
<accession>A0ACC2JIJ8</accession>
<proteinExistence type="predicted"/>
<gene>
    <name evidence="1" type="ORF">O1611_g6311</name>
</gene>
<evidence type="ECO:0000313" key="1">
    <source>
        <dbReference type="EMBL" id="KAJ8127325.1"/>
    </source>
</evidence>
<dbReference type="EMBL" id="JAPUUL010001469">
    <property type="protein sequence ID" value="KAJ8127325.1"/>
    <property type="molecule type" value="Genomic_DNA"/>
</dbReference>
<protein>
    <submittedName>
        <fullName evidence="1">Uncharacterized protein</fullName>
    </submittedName>
</protein>
<dbReference type="Proteomes" id="UP001153332">
    <property type="component" value="Unassembled WGS sequence"/>
</dbReference>
<organism evidence="1 2">
    <name type="scientific">Lasiodiplodia mahajangana</name>
    <dbReference type="NCBI Taxonomy" id="1108764"/>
    <lineage>
        <taxon>Eukaryota</taxon>
        <taxon>Fungi</taxon>
        <taxon>Dikarya</taxon>
        <taxon>Ascomycota</taxon>
        <taxon>Pezizomycotina</taxon>
        <taxon>Dothideomycetes</taxon>
        <taxon>Dothideomycetes incertae sedis</taxon>
        <taxon>Botryosphaeriales</taxon>
        <taxon>Botryosphaeriaceae</taxon>
        <taxon>Lasiodiplodia</taxon>
    </lineage>
</organism>
<sequence length="352" mass="39364">MTSLSGVPAFYKLDREARANSGVDKSESGSGYWWSTSGQDLAKIMGISKYPDEAQHEFPSFFRDTISPQLGSRPDSNSGKSGVGWDGNPFEYSFELKGKSGTPPVRFVVDFTQLRPIDPQFPLSIISTQKVVDGLAKKTPGFDDTWYQSLVKWLTYPHLNSEEQKKLCQTVVWSWLKSTFRLASRPQSSKSPDGGLSDYYALGGRIPGLDEGKEKFRELVDLTSGEGGIKHDARPFTNVARKATVIYFSLSANNPYPATKINFYPANCARTDEAIVQGLDSWLRKYVLNTGGLAMEDRVKSVLRDDGHHDFPWDREERGSVEQGFEFTGLCNSRAVLESANLRRDTENWLPS</sequence>